<keyword evidence="2" id="KW-1185">Reference proteome</keyword>
<comment type="caution">
    <text evidence="1">The sequence shown here is derived from an EMBL/GenBank/DDBJ whole genome shotgun (WGS) entry which is preliminary data.</text>
</comment>
<organism evidence="1 2">
    <name type="scientific">Cylicocyclus nassatus</name>
    <name type="common">Nematode worm</name>
    <dbReference type="NCBI Taxonomy" id="53992"/>
    <lineage>
        <taxon>Eukaryota</taxon>
        <taxon>Metazoa</taxon>
        <taxon>Ecdysozoa</taxon>
        <taxon>Nematoda</taxon>
        <taxon>Chromadorea</taxon>
        <taxon>Rhabditida</taxon>
        <taxon>Rhabditina</taxon>
        <taxon>Rhabditomorpha</taxon>
        <taxon>Strongyloidea</taxon>
        <taxon>Strongylidae</taxon>
        <taxon>Cylicocyclus</taxon>
    </lineage>
</organism>
<evidence type="ECO:0000313" key="1">
    <source>
        <dbReference type="EMBL" id="CAJ0591678.1"/>
    </source>
</evidence>
<dbReference type="AlphaFoldDB" id="A0AA36DQ75"/>
<protein>
    <submittedName>
        <fullName evidence="1">Uncharacterized protein</fullName>
    </submittedName>
</protein>
<reference evidence="1" key="1">
    <citation type="submission" date="2023-07" db="EMBL/GenBank/DDBJ databases">
        <authorList>
            <consortium name="CYATHOMIX"/>
        </authorList>
    </citation>
    <scope>NUCLEOTIDE SEQUENCE</scope>
    <source>
        <strain evidence="1">N/A</strain>
    </source>
</reference>
<name>A0AA36DQ75_CYLNA</name>
<proteinExistence type="predicted"/>
<dbReference type="EMBL" id="CATQJL010000001">
    <property type="protein sequence ID" value="CAJ0591678.1"/>
    <property type="molecule type" value="Genomic_DNA"/>
</dbReference>
<dbReference type="Proteomes" id="UP001176961">
    <property type="component" value="Unassembled WGS sequence"/>
</dbReference>
<gene>
    <name evidence="1" type="ORF">CYNAS_LOCUS3661</name>
</gene>
<sequence length="225" mass="26368">MKMLVDVQIIVRSSSASRSENDLGINDFSVENVLNGISENGFQSEFARNGIMNEDGDNKFIDEDENDQNDFFNENEVYEKYFQSANEIEGRRTFSEEEIRDISVKVKHSGEEKEVLPLFDCSKPDDLFNTYMQLQLNDLFEKEKRVQYECEYTKKALSFLKLPKGFNYLEDQKLTVMIHEKAEGKKIKRGLNIYDLSTKVSWKFLCNLHQVRSQSYQELHHALLM</sequence>
<evidence type="ECO:0000313" key="2">
    <source>
        <dbReference type="Proteomes" id="UP001176961"/>
    </source>
</evidence>
<accession>A0AA36DQ75</accession>